<dbReference type="EMBL" id="SFCI01002138">
    <property type="protein sequence ID" value="TFY74349.1"/>
    <property type="molecule type" value="Genomic_DNA"/>
</dbReference>
<dbReference type="AlphaFoldDB" id="A0A4Y9ZLP8"/>
<name>A0A4Y9ZLP8_9AGAM</name>
<evidence type="ECO:0000313" key="2">
    <source>
        <dbReference type="Proteomes" id="UP000298061"/>
    </source>
</evidence>
<protein>
    <submittedName>
        <fullName evidence="1">Uncharacterized protein</fullName>
    </submittedName>
</protein>
<keyword evidence="2" id="KW-1185">Reference proteome</keyword>
<accession>A0A4Y9ZLP8</accession>
<reference evidence="1 2" key="1">
    <citation type="submission" date="2019-02" db="EMBL/GenBank/DDBJ databases">
        <title>Genome sequencing of the rare red list fungi Hericium alpestre (H. flagellum).</title>
        <authorList>
            <person name="Buettner E."/>
            <person name="Kellner H."/>
        </authorList>
    </citation>
    <scope>NUCLEOTIDE SEQUENCE [LARGE SCALE GENOMIC DNA]</scope>
    <source>
        <strain evidence="1 2">DSM 108284</strain>
    </source>
</reference>
<comment type="caution">
    <text evidence="1">The sequence shown here is derived from an EMBL/GenBank/DDBJ whole genome shotgun (WGS) entry which is preliminary data.</text>
</comment>
<evidence type="ECO:0000313" key="1">
    <source>
        <dbReference type="EMBL" id="TFY74349.1"/>
    </source>
</evidence>
<dbReference type="Proteomes" id="UP000298061">
    <property type="component" value="Unassembled WGS sequence"/>
</dbReference>
<proteinExistence type="predicted"/>
<gene>
    <name evidence="1" type="ORF">EWM64_g9663</name>
</gene>
<sequence>MLAEVLHADLFPDPAAAPSDLSDSADKAGFVTYPAYISLQTRVLPADVDWSLIHTAIAMELGAIDKADLDMLLGSTSRFDIDLDLRGGYWP</sequence>
<organism evidence="1 2">
    <name type="scientific">Hericium alpestre</name>
    <dbReference type="NCBI Taxonomy" id="135208"/>
    <lineage>
        <taxon>Eukaryota</taxon>
        <taxon>Fungi</taxon>
        <taxon>Dikarya</taxon>
        <taxon>Basidiomycota</taxon>
        <taxon>Agaricomycotina</taxon>
        <taxon>Agaricomycetes</taxon>
        <taxon>Russulales</taxon>
        <taxon>Hericiaceae</taxon>
        <taxon>Hericium</taxon>
    </lineage>
</organism>